<evidence type="ECO:0000313" key="1">
    <source>
        <dbReference type="EMBL" id="KAK8958120.1"/>
    </source>
</evidence>
<sequence>MDGSLLPSRCAGLGIVIRSEAGAVLRAAGFAWRHWDPGRVELEAVLAIRWVLLPALLEAKGIIIDGDAANVLDFCHSAAWCSARPVRIVTPHTRMDRPDCATSAIRGRCYYLFWAKFNLEISLWGRNYLPSNGGSRPSKFIS</sequence>
<dbReference type="EMBL" id="JBBWWR010000012">
    <property type="protein sequence ID" value="KAK8958120.1"/>
    <property type="molecule type" value="Genomic_DNA"/>
</dbReference>
<dbReference type="Proteomes" id="UP001412067">
    <property type="component" value="Unassembled WGS sequence"/>
</dbReference>
<proteinExistence type="predicted"/>
<protein>
    <recommendedName>
        <fullName evidence="3">RNase H type-1 domain-containing protein</fullName>
    </recommendedName>
</protein>
<evidence type="ECO:0008006" key="3">
    <source>
        <dbReference type="Google" id="ProtNLM"/>
    </source>
</evidence>
<comment type="caution">
    <text evidence="1">The sequence shown here is derived from an EMBL/GenBank/DDBJ whole genome shotgun (WGS) entry which is preliminary data.</text>
</comment>
<keyword evidence="2" id="KW-1185">Reference proteome</keyword>
<gene>
    <name evidence="1" type="ORF">KSP40_PGU017523</name>
</gene>
<name>A0ABR2M211_9ASPA</name>
<reference evidence="1 2" key="1">
    <citation type="journal article" date="2022" name="Nat. Plants">
        <title>Genomes of leafy and leafless Platanthera orchids illuminate the evolution of mycoheterotrophy.</title>
        <authorList>
            <person name="Li M.H."/>
            <person name="Liu K.W."/>
            <person name="Li Z."/>
            <person name="Lu H.C."/>
            <person name="Ye Q.L."/>
            <person name="Zhang D."/>
            <person name="Wang J.Y."/>
            <person name="Li Y.F."/>
            <person name="Zhong Z.M."/>
            <person name="Liu X."/>
            <person name="Yu X."/>
            <person name="Liu D.K."/>
            <person name="Tu X.D."/>
            <person name="Liu B."/>
            <person name="Hao Y."/>
            <person name="Liao X.Y."/>
            <person name="Jiang Y.T."/>
            <person name="Sun W.H."/>
            <person name="Chen J."/>
            <person name="Chen Y.Q."/>
            <person name="Ai Y."/>
            <person name="Zhai J.W."/>
            <person name="Wu S.S."/>
            <person name="Zhou Z."/>
            <person name="Hsiao Y.Y."/>
            <person name="Wu W.L."/>
            <person name="Chen Y.Y."/>
            <person name="Lin Y.F."/>
            <person name="Hsu J.L."/>
            <person name="Li C.Y."/>
            <person name="Wang Z.W."/>
            <person name="Zhao X."/>
            <person name="Zhong W.Y."/>
            <person name="Ma X.K."/>
            <person name="Ma L."/>
            <person name="Huang J."/>
            <person name="Chen G.Z."/>
            <person name="Huang M.Z."/>
            <person name="Huang L."/>
            <person name="Peng D.H."/>
            <person name="Luo Y.B."/>
            <person name="Zou S.Q."/>
            <person name="Chen S.P."/>
            <person name="Lan S."/>
            <person name="Tsai W.C."/>
            <person name="Van de Peer Y."/>
            <person name="Liu Z.J."/>
        </authorList>
    </citation>
    <scope>NUCLEOTIDE SEQUENCE [LARGE SCALE GENOMIC DNA]</scope>
    <source>
        <strain evidence="1">Lor288</strain>
    </source>
</reference>
<organism evidence="1 2">
    <name type="scientific">Platanthera guangdongensis</name>
    <dbReference type="NCBI Taxonomy" id="2320717"/>
    <lineage>
        <taxon>Eukaryota</taxon>
        <taxon>Viridiplantae</taxon>
        <taxon>Streptophyta</taxon>
        <taxon>Embryophyta</taxon>
        <taxon>Tracheophyta</taxon>
        <taxon>Spermatophyta</taxon>
        <taxon>Magnoliopsida</taxon>
        <taxon>Liliopsida</taxon>
        <taxon>Asparagales</taxon>
        <taxon>Orchidaceae</taxon>
        <taxon>Orchidoideae</taxon>
        <taxon>Orchideae</taxon>
        <taxon>Orchidinae</taxon>
        <taxon>Platanthera</taxon>
    </lineage>
</organism>
<evidence type="ECO:0000313" key="2">
    <source>
        <dbReference type="Proteomes" id="UP001412067"/>
    </source>
</evidence>
<accession>A0ABR2M211</accession>